<evidence type="ECO:0000256" key="4">
    <source>
        <dbReference type="SAM" id="SignalP"/>
    </source>
</evidence>
<dbReference type="SUPFAM" id="SSF53850">
    <property type="entry name" value="Periplasmic binding protein-like II"/>
    <property type="match status" value="1"/>
</dbReference>
<dbReference type="GO" id="GO:0015768">
    <property type="term" value="P:maltose transport"/>
    <property type="evidence" value="ECO:0007669"/>
    <property type="project" value="TreeGrafter"/>
</dbReference>
<dbReference type="AlphaFoldDB" id="A0AB38XRF0"/>
<dbReference type="PROSITE" id="PS51257">
    <property type="entry name" value="PROKAR_LIPOPROTEIN"/>
    <property type="match status" value="1"/>
</dbReference>
<dbReference type="CDD" id="cd13586">
    <property type="entry name" value="PBP2_Maltose_binding_like"/>
    <property type="match status" value="1"/>
</dbReference>
<dbReference type="GO" id="GO:0055052">
    <property type="term" value="C:ATP-binding cassette (ABC) transporter complex, substrate-binding subunit-containing"/>
    <property type="evidence" value="ECO:0007669"/>
    <property type="project" value="TreeGrafter"/>
</dbReference>
<feature type="chain" id="PRO_5044280045" evidence="4">
    <location>
        <begin position="23"/>
        <end position="397"/>
    </location>
</feature>
<dbReference type="GO" id="GO:1901982">
    <property type="term" value="F:maltose binding"/>
    <property type="evidence" value="ECO:0007669"/>
    <property type="project" value="TreeGrafter"/>
</dbReference>
<dbReference type="PANTHER" id="PTHR30061:SF50">
    <property type="entry name" value="MALTOSE_MALTODEXTRIN-BINDING PERIPLASMIC PROTEIN"/>
    <property type="match status" value="1"/>
</dbReference>
<dbReference type="InterPro" id="IPR006059">
    <property type="entry name" value="SBP"/>
</dbReference>
<dbReference type="PANTHER" id="PTHR30061">
    <property type="entry name" value="MALTOSE-BINDING PERIPLASMIC PROTEIN"/>
    <property type="match status" value="1"/>
</dbReference>
<dbReference type="RefSeq" id="WP_004806250.1">
    <property type="nucleotide sequence ID" value="NZ_CP116394.1"/>
</dbReference>
<sequence>MRARVLLAAACATLLALTGCSAATHSDNAYGPLTLWTDSIRLDAMKQLAADFEKQDHIKINVVVRKGDAVTDDFVQQVPSGKGPDLIVTAHDGLGKLVQNGVVNPVDIPTERFRKEAIKAVTYDGKIYGVPYATENLGLVRNDDLTKAEPKTFTEMIDAGRQSGAEYPFVIDQDPELGDPYHMYPFQTSFGAPVFKSDKFGYTTDLGMAGKEGKNFANWLAQQGKNGSIDAHITGDKSKQLFMDGKVAFQITGPWNTSAYEEAGRHISVLPIPSAGGKKASPFLGVQVFFASNKTSNPVLVRKFFDYVASERGQKLLFKLDPRVPAQTKIAASMKDPVLRGFLTAGEGASPMPALPQMGSVWKFWGGTELNILTGKQDPTKGWDRMNANIVNEIGAK</sequence>
<dbReference type="Gene3D" id="3.40.190.10">
    <property type="entry name" value="Periplasmic binding protein-like II"/>
    <property type="match status" value="2"/>
</dbReference>
<dbReference type="KEGG" id="wne:PIG85_04555"/>
<reference evidence="5" key="1">
    <citation type="submission" date="2023-01" db="EMBL/GenBank/DDBJ databases">
        <title>Comparative Genomic Analysis of the Clinically-Derived Winkia Strain NY0527 Provides Evidence into the Taxonomic Reassignment of Winkia neuii and Characterizes Their Virulence Traits.</title>
        <authorList>
            <person name="Cai X."/>
            <person name="Peng Y."/>
            <person name="Li M."/>
            <person name="Qiu Y."/>
            <person name="Wang Y."/>
            <person name="Xu L."/>
            <person name="Hou Q."/>
        </authorList>
    </citation>
    <scope>NUCLEOTIDE SEQUENCE</scope>
    <source>
        <strain evidence="5">NY0527</strain>
    </source>
</reference>
<proteinExistence type="inferred from homology"/>
<dbReference type="EMBL" id="CP116394">
    <property type="protein sequence ID" value="WCE46923.1"/>
    <property type="molecule type" value="Genomic_DNA"/>
</dbReference>
<dbReference type="GO" id="GO:0042956">
    <property type="term" value="P:maltodextrin transmembrane transport"/>
    <property type="evidence" value="ECO:0007669"/>
    <property type="project" value="TreeGrafter"/>
</dbReference>
<comment type="similarity">
    <text evidence="1">Belongs to the bacterial solute-binding protein 1 family.</text>
</comment>
<evidence type="ECO:0000256" key="2">
    <source>
        <dbReference type="ARBA" id="ARBA00022448"/>
    </source>
</evidence>
<keyword evidence="3 4" id="KW-0732">Signal</keyword>
<evidence type="ECO:0000256" key="3">
    <source>
        <dbReference type="ARBA" id="ARBA00022729"/>
    </source>
</evidence>
<keyword evidence="2" id="KW-0813">Transport</keyword>
<organism evidence="5 6">
    <name type="scientific">Winkia neuii subsp. anitrata</name>
    <dbReference type="NCBI Taxonomy" id="29318"/>
    <lineage>
        <taxon>Bacteria</taxon>
        <taxon>Bacillati</taxon>
        <taxon>Actinomycetota</taxon>
        <taxon>Actinomycetes</taxon>
        <taxon>Actinomycetales</taxon>
        <taxon>Actinomycetaceae</taxon>
        <taxon>Winkia</taxon>
    </lineage>
</organism>
<name>A0AB38XRF0_9ACTO</name>
<accession>A0AB38XRF0</accession>
<evidence type="ECO:0000256" key="1">
    <source>
        <dbReference type="ARBA" id="ARBA00008520"/>
    </source>
</evidence>
<protein>
    <submittedName>
        <fullName evidence="5">Maltose ABC transporter substrate-binding protein</fullName>
    </submittedName>
</protein>
<evidence type="ECO:0000313" key="6">
    <source>
        <dbReference type="Proteomes" id="UP001211044"/>
    </source>
</evidence>
<dbReference type="Pfam" id="PF13416">
    <property type="entry name" value="SBP_bac_8"/>
    <property type="match status" value="1"/>
</dbReference>
<gene>
    <name evidence="5" type="ORF">PIG85_04555</name>
</gene>
<evidence type="ECO:0000313" key="5">
    <source>
        <dbReference type="EMBL" id="WCE46923.1"/>
    </source>
</evidence>
<dbReference type="Proteomes" id="UP001211044">
    <property type="component" value="Chromosome"/>
</dbReference>
<feature type="signal peptide" evidence="4">
    <location>
        <begin position="1"/>
        <end position="22"/>
    </location>
</feature>